<dbReference type="PANTHER" id="PTHR37816">
    <property type="entry name" value="YALI0E33011P"/>
    <property type="match status" value="1"/>
</dbReference>
<dbReference type="InterPro" id="IPR052922">
    <property type="entry name" value="Cytidylate_Kinase-2"/>
</dbReference>
<dbReference type="Proteomes" id="UP000032160">
    <property type="component" value="Chromosome I"/>
</dbReference>
<dbReference type="InterPro" id="IPR027417">
    <property type="entry name" value="P-loop_NTPase"/>
</dbReference>
<dbReference type="STRING" id="1458461.BN1012_Phect2209"/>
<accession>X5MDR7</accession>
<organism evidence="1 2">
    <name type="scientific">Candidatus Phaeomarinibacter ectocarpi</name>
    <dbReference type="NCBI Taxonomy" id="1458461"/>
    <lineage>
        <taxon>Bacteria</taxon>
        <taxon>Pseudomonadati</taxon>
        <taxon>Pseudomonadota</taxon>
        <taxon>Alphaproteobacteria</taxon>
        <taxon>Hyphomicrobiales</taxon>
        <taxon>Parvibaculaceae</taxon>
        <taxon>Candidatus Phaeomarinibacter</taxon>
    </lineage>
</organism>
<dbReference type="SUPFAM" id="SSF52540">
    <property type="entry name" value="P-loop containing nucleoside triphosphate hydrolases"/>
    <property type="match status" value="1"/>
</dbReference>
<gene>
    <name evidence="1" type="ORF">BN1012_Phect2209</name>
</gene>
<dbReference type="AlphaFoldDB" id="X5MDR7"/>
<dbReference type="EMBL" id="HG966617">
    <property type="protein sequence ID" value="CDO60422.1"/>
    <property type="molecule type" value="Genomic_DNA"/>
</dbReference>
<dbReference type="OrthoDB" id="7210594at2"/>
<dbReference type="Gene3D" id="3.40.50.300">
    <property type="entry name" value="P-loop containing nucleotide triphosphate hydrolases"/>
    <property type="match status" value="1"/>
</dbReference>
<dbReference type="RefSeq" id="WP_043948473.1">
    <property type="nucleotide sequence ID" value="NZ_HG966617.1"/>
</dbReference>
<evidence type="ECO:0000313" key="2">
    <source>
        <dbReference type="Proteomes" id="UP000032160"/>
    </source>
</evidence>
<reference evidence="1 2" key="1">
    <citation type="journal article" date="2014" name="Front. Genet.">
        <title>Genome and metabolic network of "Candidatus Phaeomarinobacter ectocarpi" Ec32, a new candidate genus of Alphaproteobacteria frequently associated with brown algae.</title>
        <authorList>
            <person name="Dittami S.M."/>
            <person name="Barbeyron T."/>
            <person name="Boyen C."/>
            <person name="Cambefort J."/>
            <person name="Collet G."/>
            <person name="Delage L."/>
            <person name="Gobet A."/>
            <person name="Groisillier A."/>
            <person name="Leblanc C."/>
            <person name="Michel G."/>
            <person name="Scornet D."/>
            <person name="Siegel A."/>
            <person name="Tapia J.E."/>
            <person name="Tonon T."/>
        </authorList>
    </citation>
    <scope>NUCLEOTIDE SEQUENCE [LARGE SCALE GENOMIC DNA]</scope>
    <source>
        <strain evidence="1 2">Ec32</strain>
    </source>
</reference>
<protein>
    <submittedName>
        <fullName evidence="1">DNA topology modulation protein</fullName>
    </submittedName>
</protein>
<sequence>MKRILILGPGGAGKSTLARKLGEKLDLPIVHLDQHYWQPDWTPMEESRWPEVVADLTAGDRWVMDGNFGGTLDLRLPRADLVVFLDVGRWQSLWGAFTRVLKQSGQVRSDMAPGCPERFDAEFFIWLWNFRRDTRPVLEEAFARHPQTPMVRLTSRREIQQWLDAL</sequence>
<proteinExistence type="predicted"/>
<dbReference type="KEGG" id="pect:BN1012_Phect2209"/>
<dbReference type="HOGENOM" id="CLU_092618_0_1_5"/>
<dbReference type="PANTHER" id="PTHR37816:SF3">
    <property type="entry name" value="MODULATES DNA TOPOLOGY"/>
    <property type="match status" value="1"/>
</dbReference>
<keyword evidence="2" id="KW-1185">Reference proteome</keyword>
<evidence type="ECO:0000313" key="1">
    <source>
        <dbReference type="EMBL" id="CDO60422.1"/>
    </source>
</evidence>
<name>X5MDR7_9HYPH</name>